<dbReference type="SMART" id="SM00325">
    <property type="entry name" value="RhoGEF"/>
    <property type="match status" value="1"/>
</dbReference>
<dbReference type="InterPro" id="IPR000270">
    <property type="entry name" value="PB1_dom"/>
</dbReference>
<dbReference type="GO" id="GO:0005634">
    <property type="term" value="C:nucleus"/>
    <property type="evidence" value="ECO:0007669"/>
    <property type="project" value="TreeGrafter"/>
</dbReference>
<evidence type="ECO:0000313" key="5">
    <source>
        <dbReference type="Proteomes" id="UP000054302"/>
    </source>
</evidence>
<gene>
    <name evidence="4" type="ORF">PV10_03717</name>
</gene>
<proteinExistence type="predicted"/>
<name>A0A0D1ZCL3_EXOME</name>
<sequence length="940" mass="104694">MVASPAGLNADQGPILDKNNIINVRDGESLYQICIKLRRRLSGVPGFRTYIDEMEEREAEGLTDPVSSLWQCFRSGYPLLTIFNASNPEDGDVVLPPTRPEKVGKAATALFLKCCMQQMNIASQDTFMLTELFSDNTTGFVKVTKTVNKVLDILEMSGKLPEPNDSEDSREGTDSGASLNDQSPKTMTRRMYILKELVETERQYVHHLQNLQALKKELEEVGALKGDAIHNIFLNLNNLLDFAQRFLIRIEQQNEIPAEQQNWGRLFVHYKDPFRQYEPFIANQRRCEQTCQQEWDTMVMTTNSPLTKQMLANPTILNGFLLKPFQRLTKYPLLLKDLQSQTEDPVLKDDLNSAIAIIQDVLMQADASIDKETRDDALQDLQERIDDWKQLQITSFGELLLLGTFNVMKDSGMRSDEKEYHIYLFSRILIMCKDVNANKPKNRLANNKASMSLRGKPKMNLKGRIYFTNVTAVSSQSTPGNYALQISWKGEPAVETFIIKFKNDDTLRKWHTMIETQRSSCMLEARNRGTSDTQLLSLQGMTMENPYLQEDEEDYSRVSGTTYGGTDVSGYSEFSMSRNASSTSLRSRSATGGSGSSGPRMRVPTSEMNGLSLNTRGLPMQSPQEYPAGSYFSPIERESTIHPPMSSRSSSQSAFAGYSRGATPVNGGPYRPEESHRNTAPAMARNPNGQPTGNPYLNNGRSRGPSSAGGMGPPRMRSASSPDVQPIIQGRKYVSGEHAPSVPPIPAHVKQMSGPNRSQNNSPINRPPSRGGTPHQVYGLPTSQRPAVQNGYSYDAGYGGHDPRKPGHQPSLSQSRPFSPPVSSPSSEGDGYLPSQLKAKVCFDENYVSMIIATNIQFRSLAERIDAKLARFTSHSISSGSVRLRYRDEDGDYLLIDTDDDVHEALLDWRENQASTASAQNAELLLFAHVVSNNEPPSVT</sequence>
<dbReference type="HOGENOM" id="CLU_007879_1_0_1"/>
<dbReference type="SMART" id="SM00233">
    <property type="entry name" value="PH"/>
    <property type="match status" value="1"/>
</dbReference>
<dbReference type="PANTHER" id="PTHR47339:SF1">
    <property type="entry name" value="CELL DIVISION CONTROL PROTEIN 24"/>
    <property type="match status" value="1"/>
</dbReference>
<dbReference type="Gene3D" id="1.10.418.10">
    <property type="entry name" value="Calponin-like domain"/>
    <property type="match status" value="1"/>
</dbReference>
<feature type="region of interest" description="Disordered" evidence="1">
    <location>
        <begin position="736"/>
        <end position="831"/>
    </location>
</feature>
<dbReference type="GO" id="GO:0005085">
    <property type="term" value="F:guanyl-nucleotide exchange factor activity"/>
    <property type="evidence" value="ECO:0007669"/>
    <property type="project" value="InterPro"/>
</dbReference>
<dbReference type="Gene3D" id="2.30.29.30">
    <property type="entry name" value="Pleckstrin-homology domain (PH domain)/Phosphotyrosine-binding domain (PTB)"/>
    <property type="match status" value="1"/>
</dbReference>
<dbReference type="CDD" id="cd00160">
    <property type="entry name" value="RhoGEF"/>
    <property type="match status" value="1"/>
</dbReference>
<dbReference type="SUPFAM" id="SSF50729">
    <property type="entry name" value="PH domain-like"/>
    <property type="match status" value="1"/>
</dbReference>
<dbReference type="EMBL" id="KN847522">
    <property type="protein sequence ID" value="KIV92417.1"/>
    <property type="molecule type" value="Genomic_DNA"/>
</dbReference>
<feature type="compositionally biased region" description="Low complexity" evidence="1">
    <location>
        <begin position="575"/>
        <end position="591"/>
    </location>
</feature>
<feature type="domain" description="DH" evidence="3">
    <location>
        <begin position="189"/>
        <end position="368"/>
    </location>
</feature>
<protein>
    <recommendedName>
        <fullName evidence="6">DH domain-containing protein</fullName>
    </recommendedName>
</protein>
<dbReference type="Proteomes" id="UP000054302">
    <property type="component" value="Unassembled WGS sequence"/>
</dbReference>
<dbReference type="InterPro" id="IPR053026">
    <property type="entry name" value="CDC42_GEF"/>
</dbReference>
<accession>A0A0D1ZCL3</accession>
<dbReference type="InterPro" id="IPR001849">
    <property type="entry name" value="PH_domain"/>
</dbReference>
<dbReference type="Pfam" id="PF15411">
    <property type="entry name" value="PH_10"/>
    <property type="match status" value="1"/>
</dbReference>
<dbReference type="PROSITE" id="PS50010">
    <property type="entry name" value="DH_2"/>
    <property type="match status" value="1"/>
</dbReference>
<dbReference type="OMA" id="QPIYPRQ"/>
<dbReference type="GO" id="GO:0005737">
    <property type="term" value="C:cytoplasm"/>
    <property type="evidence" value="ECO:0007669"/>
    <property type="project" value="TreeGrafter"/>
</dbReference>
<dbReference type="AlphaFoldDB" id="A0A0D1ZCL3"/>
<feature type="domain" description="PH" evidence="2">
    <location>
        <begin position="398"/>
        <end position="519"/>
    </location>
</feature>
<dbReference type="Pfam" id="PF00564">
    <property type="entry name" value="PB1"/>
    <property type="match status" value="1"/>
</dbReference>
<dbReference type="VEuPathDB" id="FungiDB:PV10_03717"/>
<dbReference type="InterPro" id="IPR033511">
    <property type="entry name" value="Cdc24/Scd1_PH_dom"/>
</dbReference>
<organism evidence="4 5">
    <name type="scientific">Exophiala mesophila</name>
    <name type="common">Black yeast-like fungus</name>
    <dbReference type="NCBI Taxonomy" id="212818"/>
    <lineage>
        <taxon>Eukaryota</taxon>
        <taxon>Fungi</taxon>
        <taxon>Dikarya</taxon>
        <taxon>Ascomycota</taxon>
        <taxon>Pezizomycotina</taxon>
        <taxon>Eurotiomycetes</taxon>
        <taxon>Chaetothyriomycetidae</taxon>
        <taxon>Chaetothyriales</taxon>
        <taxon>Herpotrichiellaceae</taxon>
        <taxon>Exophiala</taxon>
    </lineage>
</organism>
<dbReference type="GO" id="GO:0035556">
    <property type="term" value="P:intracellular signal transduction"/>
    <property type="evidence" value="ECO:0007669"/>
    <property type="project" value="InterPro"/>
</dbReference>
<feature type="compositionally biased region" description="Polar residues" evidence="1">
    <location>
        <begin position="687"/>
        <end position="705"/>
    </location>
</feature>
<dbReference type="InterPro" id="IPR010481">
    <property type="entry name" value="Cdc24/Scd1_N"/>
</dbReference>
<evidence type="ECO:0000259" key="3">
    <source>
        <dbReference type="PROSITE" id="PS50010"/>
    </source>
</evidence>
<dbReference type="PROSITE" id="PS00741">
    <property type="entry name" value="DH_1"/>
    <property type="match status" value="1"/>
</dbReference>
<reference evidence="4 5" key="1">
    <citation type="submission" date="2015-01" db="EMBL/GenBank/DDBJ databases">
        <title>The Genome Sequence of Exophiala mesophila CBS40295.</title>
        <authorList>
            <consortium name="The Broad Institute Genomics Platform"/>
            <person name="Cuomo C."/>
            <person name="de Hoog S."/>
            <person name="Gorbushina A."/>
            <person name="Stielow B."/>
            <person name="Teixiera M."/>
            <person name="Abouelleil A."/>
            <person name="Chapman S.B."/>
            <person name="Priest M."/>
            <person name="Young S.K."/>
            <person name="Wortman J."/>
            <person name="Nusbaum C."/>
            <person name="Birren B."/>
        </authorList>
    </citation>
    <scope>NUCLEOTIDE SEQUENCE [LARGE SCALE GENOMIC DNA]</scope>
    <source>
        <strain evidence="4 5">CBS 40295</strain>
    </source>
</reference>
<evidence type="ECO:0000259" key="2">
    <source>
        <dbReference type="PROSITE" id="PS50003"/>
    </source>
</evidence>
<dbReference type="InterPro" id="IPR000219">
    <property type="entry name" value="DH_dom"/>
</dbReference>
<dbReference type="GO" id="GO:0030010">
    <property type="term" value="P:establishment of cell polarity"/>
    <property type="evidence" value="ECO:0007669"/>
    <property type="project" value="TreeGrafter"/>
</dbReference>
<dbReference type="SUPFAM" id="SSF54277">
    <property type="entry name" value="CAD &amp; PB1 domains"/>
    <property type="match status" value="1"/>
</dbReference>
<dbReference type="GO" id="GO:0043332">
    <property type="term" value="C:mating projection tip"/>
    <property type="evidence" value="ECO:0007669"/>
    <property type="project" value="TreeGrafter"/>
</dbReference>
<keyword evidence="5" id="KW-1185">Reference proteome</keyword>
<dbReference type="InterPro" id="IPR036872">
    <property type="entry name" value="CH_dom_sf"/>
</dbReference>
<dbReference type="FunFam" id="3.10.20.90:FF:000176">
    <property type="entry name" value="Rho guanyl nucleotide exchange factor"/>
    <property type="match status" value="1"/>
</dbReference>
<dbReference type="CDD" id="cd05992">
    <property type="entry name" value="PB1"/>
    <property type="match status" value="1"/>
</dbReference>
<dbReference type="CDD" id="cd13246">
    <property type="entry name" value="PH_Scd1"/>
    <property type="match status" value="1"/>
</dbReference>
<dbReference type="Gene3D" id="1.20.900.10">
    <property type="entry name" value="Dbl homology (DH) domain"/>
    <property type="match status" value="1"/>
</dbReference>
<evidence type="ECO:0000256" key="1">
    <source>
        <dbReference type="SAM" id="MobiDB-lite"/>
    </source>
</evidence>
<dbReference type="InterPro" id="IPR035899">
    <property type="entry name" value="DBL_dom_sf"/>
</dbReference>
<evidence type="ECO:0008006" key="6">
    <source>
        <dbReference type="Google" id="ProtNLM"/>
    </source>
</evidence>
<dbReference type="STRING" id="212818.A0A0D1ZCL3"/>
<dbReference type="SUPFAM" id="SSF48065">
    <property type="entry name" value="DBL homology domain (DH-domain)"/>
    <property type="match status" value="1"/>
</dbReference>
<dbReference type="OrthoDB" id="1594986at2759"/>
<dbReference type="InterPro" id="IPR001331">
    <property type="entry name" value="GDS_CDC24_CS"/>
</dbReference>
<dbReference type="PROSITE" id="PS50003">
    <property type="entry name" value="PH_DOMAIN"/>
    <property type="match status" value="1"/>
</dbReference>
<evidence type="ECO:0000313" key="4">
    <source>
        <dbReference type="EMBL" id="KIV92417.1"/>
    </source>
</evidence>
<dbReference type="Gene3D" id="3.10.20.90">
    <property type="entry name" value="Phosphatidylinositol 3-kinase Catalytic Subunit, Chain A, domain 1"/>
    <property type="match status" value="1"/>
</dbReference>
<feature type="region of interest" description="Disordered" evidence="1">
    <location>
        <begin position="158"/>
        <end position="183"/>
    </location>
</feature>
<dbReference type="RefSeq" id="XP_016223991.1">
    <property type="nucleotide sequence ID" value="XM_016368203.1"/>
</dbReference>
<dbReference type="GO" id="GO:0031106">
    <property type="term" value="P:septin ring organization"/>
    <property type="evidence" value="ECO:0007669"/>
    <property type="project" value="TreeGrafter"/>
</dbReference>
<feature type="region of interest" description="Disordered" evidence="1">
    <location>
        <begin position="548"/>
        <end position="604"/>
    </location>
</feature>
<feature type="compositionally biased region" description="Polar residues" evidence="1">
    <location>
        <begin position="781"/>
        <end position="792"/>
    </location>
</feature>
<dbReference type="Pfam" id="PF00621">
    <property type="entry name" value="RhoGEF"/>
    <property type="match status" value="1"/>
</dbReference>
<dbReference type="PANTHER" id="PTHR47339">
    <property type="entry name" value="CELL DIVISION CONTROL PROTEIN 24"/>
    <property type="match status" value="1"/>
</dbReference>
<feature type="compositionally biased region" description="Polar residues" evidence="1">
    <location>
        <begin position="753"/>
        <end position="764"/>
    </location>
</feature>
<dbReference type="Pfam" id="PF06395">
    <property type="entry name" value="CDC24"/>
    <property type="match status" value="1"/>
</dbReference>
<dbReference type="GO" id="GO:0000935">
    <property type="term" value="C:division septum"/>
    <property type="evidence" value="ECO:0007669"/>
    <property type="project" value="TreeGrafter"/>
</dbReference>
<dbReference type="InterPro" id="IPR011993">
    <property type="entry name" value="PH-like_dom_sf"/>
</dbReference>
<feature type="region of interest" description="Disordered" evidence="1">
    <location>
        <begin position="640"/>
        <end position="724"/>
    </location>
</feature>
<dbReference type="GeneID" id="27321562"/>